<organism evidence="1 2">
    <name type="scientific">Methylobacterium durans</name>
    <dbReference type="NCBI Taxonomy" id="2202825"/>
    <lineage>
        <taxon>Bacteria</taxon>
        <taxon>Pseudomonadati</taxon>
        <taxon>Pseudomonadota</taxon>
        <taxon>Alphaproteobacteria</taxon>
        <taxon>Hyphomicrobiales</taxon>
        <taxon>Methylobacteriaceae</taxon>
        <taxon>Methylobacterium</taxon>
    </lineage>
</organism>
<dbReference type="AlphaFoldDB" id="A0A2U8WEN2"/>
<dbReference type="RefSeq" id="WP_109894935.1">
    <property type="nucleotide sequence ID" value="NZ_CP029550.1"/>
</dbReference>
<reference evidence="2" key="1">
    <citation type="submission" date="2018-05" db="EMBL/GenBank/DDBJ databases">
        <title>Complete Genome Sequence of Methylobacterium sp. 17SD2-17.</title>
        <authorList>
            <person name="Srinivasan S."/>
        </authorList>
    </citation>
    <scope>NUCLEOTIDE SEQUENCE [LARGE SCALE GENOMIC DNA]</scope>
    <source>
        <strain evidence="2">17SD2-17</strain>
    </source>
</reference>
<dbReference type="EMBL" id="CP029550">
    <property type="protein sequence ID" value="AWN43796.1"/>
    <property type="molecule type" value="Genomic_DNA"/>
</dbReference>
<dbReference type="KEGG" id="mets:DK389_28860"/>
<evidence type="ECO:0000313" key="1">
    <source>
        <dbReference type="EMBL" id="AWN43796.1"/>
    </source>
</evidence>
<gene>
    <name evidence="1" type="ORF">DK389_28860</name>
</gene>
<dbReference type="OrthoDB" id="8410940at2"/>
<dbReference type="Proteomes" id="UP000245926">
    <property type="component" value="Chromosome"/>
</dbReference>
<name>A0A2U8WEN2_9HYPH</name>
<keyword evidence="2" id="KW-1185">Reference proteome</keyword>
<evidence type="ECO:0000313" key="2">
    <source>
        <dbReference type="Proteomes" id="UP000245926"/>
    </source>
</evidence>
<sequence>MKLQENRFYRTRDGRIAGPLTDRGGNSHCWEGHLEGIDGVQHWTDDGHFLPSGKQHNLDLVDRLHKAVDKAIDQMTLEDYRRGIAKLYGPAKAED</sequence>
<protein>
    <submittedName>
        <fullName evidence="1">Uncharacterized protein</fullName>
    </submittedName>
</protein>
<proteinExistence type="predicted"/>
<accession>A0A2U8WEN2</accession>